<evidence type="ECO:0000313" key="12">
    <source>
        <dbReference type="Proteomes" id="UP001164390"/>
    </source>
</evidence>
<dbReference type="InterPro" id="IPR011712">
    <property type="entry name" value="Sig_transdc_His_kin_sub3_dim/P"/>
</dbReference>
<sequence>MTSAGPEYQPRLRWWSHLWRIALVVLISALAWSVYAKPEWDENRALFWTDLLLGIASLGLMQLRRRWPLTIALVLNAFMVVSGASAGASCLATVSVATQRRWGQIISVSIVGLVASASFTALAPTQVGGPEPAWVSFTTNVVFTIALVAIGMYVGSRRELLWTLRERATRAEQEQELRVAQARTNERARIAREMHDVLAHRISLVTMHAGALSYRTDLGREEIARSAEVIQTNAHEALTELRGVLGVLRGQDAEDAKNRPQPTIGDVPELVADALDYGMNLDFENGLDERTSVPDATGRTVYRIVQEGLTNARKHAPDAKVTLSVSRDDTGIRVDIRNPLRVGRDGTTPGAGLGLIGLTERAELTGGSLRHRINGHGEFEVRAWLPCPP</sequence>
<proteinExistence type="predicted"/>
<dbReference type="GO" id="GO:0000155">
    <property type="term" value="F:phosphorelay sensor kinase activity"/>
    <property type="evidence" value="ECO:0007669"/>
    <property type="project" value="InterPro"/>
</dbReference>
<evidence type="ECO:0000256" key="9">
    <source>
        <dbReference type="SAM" id="Phobius"/>
    </source>
</evidence>
<evidence type="ECO:0000256" key="6">
    <source>
        <dbReference type="ARBA" id="ARBA00022777"/>
    </source>
</evidence>
<keyword evidence="4" id="KW-0808">Transferase</keyword>
<dbReference type="GO" id="GO:0046983">
    <property type="term" value="F:protein dimerization activity"/>
    <property type="evidence" value="ECO:0007669"/>
    <property type="project" value="InterPro"/>
</dbReference>
<dbReference type="SUPFAM" id="SSF55874">
    <property type="entry name" value="ATPase domain of HSP90 chaperone/DNA topoisomerase II/histidine kinase"/>
    <property type="match status" value="1"/>
</dbReference>
<keyword evidence="8" id="KW-0902">Two-component regulatory system</keyword>
<comment type="catalytic activity">
    <reaction evidence="1">
        <text>ATP + protein L-histidine = ADP + protein N-phospho-L-histidine.</text>
        <dbReference type="EC" id="2.7.13.3"/>
    </reaction>
</comment>
<feature type="transmembrane region" description="Helical" evidence="9">
    <location>
        <begin position="69"/>
        <end position="94"/>
    </location>
</feature>
<dbReference type="InterPro" id="IPR036890">
    <property type="entry name" value="HATPase_C_sf"/>
</dbReference>
<evidence type="ECO:0000256" key="1">
    <source>
        <dbReference type="ARBA" id="ARBA00000085"/>
    </source>
</evidence>
<keyword evidence="7" id="KW-0067">ATP-binding</keyword>
<dbReference type="PANTHER" id="PTHR24421">
    <property type="entry name" value="NITRATE/NITRITE SENSOR PROTEIN NARX-RELATED"/>
    <property type="match status" value="1"/>
</dbReference>
<evidence type="ECO:0000256" key="2">
    <source>
        <dbReference type="ARBA" id="ARBA00012438"/>
    </source>
</evidence>
<dbReference type="Pfam" id="PF07730">
    <property type="entry name" value="HisKA_3"/>
    <property type="match status" value="1"/>
</dbReference>
<name>A0AA46TGP0_9ACTN</name>
<evidence type="ECO:0000256" key="4">
    <source>
        <dbReference type="ARBA" id="ARBA00022679"/>
    </source>
</evidence>
<dbReference type="GO" id="GO:0016020">
    <property type="term" value="C:membrane"/>
    <property type="evidence" value="ECO:0007669"/>
    <property type="project" value="InterPro"/>
</dbReference>
<keyword evidence="5" id="KW-0547">Nucleotide-binding</keyword>
<reference evidence="11" key="1">
    <citation type="submission" date="2022-01" db="EMBL/GenBank/DDBJ databases">
        <title>Nocardioidaceae gen. sp. A5X3R13.</title>
        <authorList>
            <person name="Lopez Marin M.A."/>
            <person name="Uhlik O."/>
        </authorList>
    </citation>
    <scope>NUCLEOTIDE SEQUENCE</scope>
    <source>
        <strain evidence="11">A5X3R13</strain>
    </source>
</reference>
<accession>A0AA46TGP0</accession>
<evidence type="ECO:0000313" key="11">
    <source>
        <dbReference type="EMBL" id="UYM04457.1"/>
    </source>
</evidence>
<protein>
    <recommendedName>
        <fullName evidence="2">histidine kinase</fullName>
        <ecNumber evidence="2">2.7.13.3</ecNumber>
    </recommendedName>
</protein>
<dbReference type="AlphaFoldDB" id="A0AA46TGP0"/>
<dbReference type="RefSeq" id="WP_271633173.1">
    <property type="nucleotide sequence ID" value="NZ_CP094970.1"/>
</dbReference>
<dbReference type="GO" id="GO:0005524">
    <property type="term" value="F:ATP binding"/>
    <property type="evidence" value="ECO:0007669"/>
    <property type="project" value="UniProtKB-KW"/>
</dbReference>
<feature type="domain" description="Signal transduction histidine kinase subgroup 3 dimerisation and phosphoacceptor" evidence="10">
    <location>
        <begin position="186"/>
        <end position="251"/>
    </location>
</feature>
<evidence type="ECO:0000256" key="5">
    <source>
        <dbReference type="ARBA" id="ARBA00022741"/>
    </source>
</evidence>
<evidence type="ECO:0000256" key="3">
    <source>
        <dbReference type="ARBA" id="ARBA00022553"/>
    </source>
</evidence>
<dbReference type="EC" id="2.7.13.3" evidence="2"/>
<evidence type="ECO:0000256" key="8">
    <source>
        <dbReference type="ARBA" id="ARBA00023012"/>
    </source>
</evidence>
<feature type="transmembrane region" description="Helical" evidence="9">
    <location>
        <begin position="18"/>
        <end position="36"/>
    </location>
</feature>
<dbReference type="Gene3D" id="3.30.565.10">
    <property type="entry name" value="Histidine kinase-like ATPase, C-terminal domain"/>
    <property type="match status" value="1"/>
</dbReference>
<evidence type="ECO:0000256" key="7">
    <source>
        <dbReference type="ARBA" id="ARBA00022840"/>
    </source>
</evidence>
<dbReference type="Proteomes" id="UP001164390">
    <property type="component" value="Chromosome"/>
</dbReference>
<dbReference type="KEGG" id="sgrg:L0C25_18245"/>
<keyword evidence="12" id="KW-1185">Reference proteome</keyword>
<organism evidence="11 12">
    <name type="scientific">Solicola gregarius</name>
    <dbReference type="NCBI Taxonomy" id="2908642"/>
    <lineage>
        <taxon>Bacteria</taxon>
        <taxon>Bacillati</taxon>
        <taxon>Actinomycetota</taxon>
        <taxon>Actinomycetes</taxon>
        <taxon>Propionibacteriales</taxon>
        <taxon>Nocardioidaceae</taxon>
        <taxon>Solicola</taxon>
    </lineage>
</organism>
<dbReference type="EMBL" id="CP094970">
    <property type="protein sequence ID" value="UYM04457.1"/>
    <property type="molecule type" value="Genomic_DNA"/>
</dbReference>
<evidence type="ECO:0000259" key="10">
    <source>
        <dbReference type="Pfam" id="PF07730"/>
    </source>
</evidence>
<keyword evidence="6 11" id="KW-0418">Kinase</keyword>
<dbReference type="PANTHER" id="PTHR24421:SF10">
    <property type="entry name" value="NITRATE_NITRITE SENSOR PROTEIN NARQ"/>
    <property type="match status" value="1"/>
</dbReference>
<dbReference type="InterPro" id="IPR050482">
    <property type="entry name" value="Sensor_HK_TwoCompSys"/>
</dbReference>
<keyword evidence="3" id="KW-0597">Phosphoprotein</keyword>
<gene>
    <name evidence="11" type="ORF">L0C25_18245</name>
</gene>
<keyword evidence="9" id="KW-1133">Transmembrane helix</keyword>
<keyword evidence="9" id="KW-0812">Transmembrane</keyword>
<dbReference type="CDD" id="cd16917">
    <property type="entry name" value="HATPase_UhpB-NarQ-NarX-like"/>
    <property type="match status" value="1"/>
</dbReference>
<keyword evidence="9" id="KW-0472">Membrane</keyword>
<feature type="transmembrane region" description="Helical" evidence="9">
    <location>
        <begin position="106"/>
        <end position="127"/>
    </location>
</feature>
<dbReference type="Gene3D" id="1.20.5.1930">
    <property type="match status" value="1"/>
</dbReference>
<feature type="transmembrane region" description="Helical" evidence="9">
    <location>
        <begin position="133"/>
        <end position="155"/>
    </location>
</feature>